<feature type="transmembrane region" description="Helical" evidence="6">
    <location>
        <begin position="43"/>
        <end position="63"/>
    </location>
</feature>
<feature type="transmembrane region" description="Helical" evidence="6">
    <location>
        <begin position="7"/>
        <end position="31"/>
    </location>
</feature>
<comment type="caution">
    <text evidence="8">The sequence shown here is derived from an EMBL/GenBank/DDBJ whole genome shotgun (WGS) entry which is preliminary data.</text>
</comment>
<feature type="domain" description="Major facilitator superfamily (MFS) profile" evidence="7">
    <location>
        <begin position="4"/>
        <end position="434"/>
    </location>
</feature>
<dbReference type="PANTHER" id="PTHR23501">
    <property type="entry name" value="MAJOR FACILITATOR SUPERFAMILY"/>
    <property type="match status" value="1"/>
</dbReference>
<name>A0A2T0BK13_9CLOT</name>
<dbReference type="RefSeq" id="WP_106010087.1">
    <property type="nucleotide sequence ID" value="NZ_JALCPJ010000052.1"/>
</dbReference>
<sequence length="441" mass="47947">MKSVRTIIIFIGILIGMSNSMIMQTILTTSLPVISREFGTRAYYSWVYTGYILSSTVTIPVFGKICDKFGCRKNYIIGGAIFFMGTLGCGICSSMQTLVFSRIIMGIGSGMVIPATYGILSMIFKKEDMARVFAFMTIFQIVNNGLGSVLGSVFSSYFSWRYGMFLLIPVEIIGFAIVWSAFKGNVKMKSHDALGIKEAALFTSSLLFVMYALEKLSNSLSHINIEILIAALLLLIICFYYDGRKENGIIPREVKKSGTLKVLLVQIMFLGGAMNICLVYFPPYMVNALKISTGSTGNFLLVYLAALGAASFGAAYMNIGYIKIIAIGWISILIGSSSGIASFTGHSIICFTAAIFFIGLGVGILSSTIMADIQGEIHENPAASNGLAHLMRNFGGTLGVSIVQVFLFRQMNTLFIALFVIGTISLAPLNLGNRNFSKRSE</sequence>
<evidence type="ECO:0000256" key="6">
    <source>
        <dbReference type="SAM" id="Phobius"/>
    </source>
</evidence>
<evidence type="ECO:0000313" key="8">
    <source>
        <dbReference type="EMBL" id="PRR84214.1"/>
    </source>
</evidence>
<dbReference type="Proteomes" id="UP000237798">
    <property type="component" value="Unassembled WGS sequence"/>
</dbReference>
<comment type="subcellular location">
    <subcellularLocation>
        <location evidence="1">Cell membrane</location>
        <topology evidence="1">Multi-pass membrane protein</topology>
    </subcellularLocation>
</comment>
<dbReference type="GO" id="GO:0022857">
    <property type="term" value="F:transmembrane transporter activity"/>
    <property type="evidence" value="ECO:0007669"/>
    <property type="project" value="InterPro"/>
</dbReference>
<feature type="transmembrane region" description="Helical" evidence="6">
    <location>
        <begin position="301"/>
        <end position="317"/>
    </location>
</feature>
<organism evidence="8 9">
    <name type="scientific">Clostridium luticellarii</name>
    <dbReference type="NCBI Taxonomy" id="1691940"/>
    <lineage>
        <taxon>Bacteria</taxon>
        <taxon>Bacillati</taxon>
        <taxon>Bacillota</taxon>
        <taxon>Clostridia</taxon>
        <taxon>Eubacteriales</taxon>
        <taxon>Clostridiaceae</taxon>
        <taxon>Clostridium</taxon>
    </lineage>
</organism>
<accession>A0A2T0BK13</accession>
<dbReference type="EMBL" id="PVXP01000040">
    <property type="protein sequence ID" value="PRR84214.1"/>
    <property type="molecule type" value="Genomic_DNA"/>
</dbReference>
<dbReference type="InterPro" id="IPR011701">
    <property type="entry name" value="MFS"/>
</dbReference>
<feature type="transmembrane region" description="Helical" evidence="6">
    <location>
        <begin position="194"/>
        <end position="213"/>
    </location>
</feature>
<feature type="transmembrane region" description="Helical" evidence="6">
    <location>
        <begin position="324"/>
        <end position="342"/>
    </location>
</feature>
<feature type="transmembrane region" description="Helical" evidence="6">
    <location>
        <begin position="103"/>
        <end position="120"/>
    </location>
</feature>
<dbReference type="InterPro" id="IPR036259">
    <property type="entry name" value="MFS_trans_sf"/>
</dbReference>
<feature type="transmembrane region" description="Helical" evidence="6">
    <location>
        <begin position="219"/>
        <end position="241"/>
    </location>
</feature>
<keyword evidence="3 6" id="KW-0812">Transmembrane</keyword>
<dbReference type="PROSITE" id="PS50850">
    <property type="entry name" value="MFS"/>
    <property type="match status" value="1"/>
</dbReference>
<gene>
    <name evidence="8" type="primary">hsrA_3</name>
    <name evidence="8" type="ORF">CLLU_24740</name>
</gene>
<dbReference type="GO" id="GO:0005886">
    <property type="term" value="C:plasma membrane"/>
    <property type="evidence" value="ECO:0007669"/>
    <property type="project" value="UniProtKB-SubCell"/>
</dbReference>
<evidence type="ECO:0000256" key="2">
    <source>
        <dbReference type="ARBA" id="ARBA00022448"/>
    </source>
</evidence>
<protein>
    <submittedName>
        <fullName evidence="8">Putative transport protein HsrA</fullName>
    </submittedName>
</protein>
<evidence type="ECO:0000313" key="9">
    <source>
        <dbReference type="Proteomes" id="UP000237798"/>
    </source>
</evidence>
<keyword evidence="2" id="KW-0813">Transport</keyword>
<evidence type="ECO:0000259" key="7">
    <source>
        <dbReference type="PROSITE" id="PS50850"/>
    </source>
</evidence>
<feature type="transmembrane region" description="Helical" evidence="6">
    <location>
        <begin position="160"/>
        <end position="182"/>
    </location>
</feature>
<evidence type="ECO:0000256" key="5">
    <source>
        <dbReference type="ARBA" id="ARBA00023136"/>
    </source>
</evidence>
<dbReference type="AlphaFoldDB" id="A0A2T0BK13"/>
<dbReference type="OrthoDB" id="1679175at2"/>
<dbReference type="InterPro" id="IPR020846">
    <property type="entry name" value="MFS_dom"/>
</dbReference>
<feature type="transmembrane region" description="Helical" evidence="6">
    <location>
        <begin position="390"/>
        <end position="408"/>
    </location>
</feature>
<feature type="transmembrane region" description="Helical" evidence="6">
    <location>
        <begin position="262"/>
        <end position="281"/>
    </location>
</feature>
<keyword evidence="4 6" id="KW-1133">Transmembrane helix</keyword>
<feature type="transmembrane region" description="Helical" evidence="6">
    <location>
        <begin position="75"/>
        <end position="97"/>
    </location>
</feature>
<dbReference type="PANTHER" id="PTHR23501:SF191">
    <property type="entry name" value="VACUOLAR BASIC AMINO ACID TRANSPORTER 4"/>
    <property type="match status" value="1"/>
</dbReference>
<feature type="transmembrane region" description="Helical" evidence="6">
    <location>
        <begin position="414"/>
        <end position="432"/>
    </location>
</feature>
<feature type="transmembrane region" description="Helical" evidence="6">
    <location>
        <begin position="348"/>
        <end position="369"/>
    </location>
</feature>
<evidence type="ECO:0000256" key="4">
    <source>
        <dbReference type="ARBA" id="ARBA00022989"/>
    </source>
</evidence>
<dbReference type="SUPFAM" id="SSF103473">
    <property type="entry name" value="MFS general substrate transporter"/>
    <property type="match status" value="1"/>
</dbReference>
<evidence type="ECO:0000256" key="3">
    <source>
        <dbReference type="ARBA" id="ARBA00022692"/>
    </source>
</evidence>
<evidence type="ECO:0000256" key="1">
    <source>
        <dbReference type="ARBA" id="ARBA00004651"/>
    </source>
</evidence>
<feature type="transmembrane region" description="Helical" evidence="6">
    <location>
        <begin position="132"/>
        <end position="154"/>
    </location>
</feature>
<reference evidence="8 9" key="1">
    <citation type="submission" date="2018-03" db="EMBL/GenBank/DDBJ databases">
        <title>Genome sequence of Clostridium luticellarii DSM 29923.</title>
        <authorList>
            <person name="Poehlein A."/>
            <person name="Daniel R."/>
        </authorList>
    </citation>
    <scope>NUCLEOTIDE SEQUENCE [LARGE SCALE GENOMIC DNA]</scope>
    <source>
        <strain evidence="8 9">DSM 29923</strain>
    </source>
</reference>
<proteinExistence type="predicted"/>
<dbReference type="Gene3D" id="1.20.1720.10">
    <property type="entry name" value="Multidrug resistance protein D"/>
    <property type="match status" value="1"/>
</dbReference>
<dbReference type="Gene3D" id="1.20.1250.20">
    <property type="entry name" value="MFS general substrate transporter like domains"/>
    <property type="match status" value="1"/>
</dbReference>
<keyword evidence="5 6" id="KW-0472">Membrane</keyword>
<keyword evidence="9" id="KW-1185">Reference proteome</keyword>
<dbReference type="Pfam" id="PF07690">
    <property type="entry name" value="MFS_1"/>
    <property type="match status" value="1"/>
</dbReference>